<feature type="domain" description="AsmA" evidence="3">
    <location>
        <begin position="1"/>
        <end position="191"/>
    </location>
</feature>
<dbReference type="Pfam" id="PF05170">
    <property type="entry name" value="AsmA"/>
    <property type="match status" value="1"/>
</dbReference>
<feature type="compositionally biased region" description="Low complexity" evidence="1">
    <location>
        <begin position="627"/>
        <end position="646"/>
    </location>
</feature>
<feature type="region of interest" description="Disordered" evidence="1">
    <location>
        <begin position="627"/>
        <end position="662"/>
    </location>
</feature>
<dbReference type="PANTHER" id="PTHR30441">
    <property type="entry name" value="DUF748 DOMAIN-CONTAINING PROTEIN"/>
    <property type="match status" value="1"/>
</dbReference>
<keyword evidence="2" id="KW-0812">Transmembrane</keyword>
<feature type="compositionally biased region" description="Basic and acidic residues" evidence="1">
    <location>
        <begin position="648"/>
        <end position="658"/>
    </location>
</feature>
<organism evidence="5 6">
    <name type="scientific">Parabacteroides acidifaciens</name>
    <dbReference type="NCBI Taxonomy" id="2290935"/>
    <lineage>
        <taxon>Bacteria</taxon>
        <taxon>Pseudomonadati</taxon>
        <taxon>Bacteroidota</taxon>
        <taxon>Bacteroidia</taxon>
        <taxon>Bacteroidales</taxon>
        <taxon>Tannerellaceae</taxon>
        <taxon>Parabacteroides</taxon>
    </lineage>
</organism>
<dbReference type="GO" id="GO:0090313">
    <property type="term" value="P:regulation of protein targeting to membrane"/>
    <property type="evidence" value="ECO:0007669"/>
    <property type="project" value="TreeGrafter"/>
</dbReference>
<dbReference type="EMBL" id="QREV01000014">
    <property type="protein sequence ID" value="RDU49629.1"/>
    <property type="molecule type" value="Genomic_DNA"/>
</dbReference>
<dbReference type="Proteomes" id="UP000629596">
    <property type="component" value="Unassembled WGS sequence"/>
</dbReference>
<dbReference type="InterPro" id="IPR007844">
    <property type="entry name" value="AsmA"/>
</dbReference>
<keyword evidence="2" id="KW-0472">Membrane</keyword>
<dbReference type="InterPro" id="IPR052894">
    <property type="entry name" value="AsmA-related"/>
</dbReference>
<dbReference type="EMBL" id="JACRTI010000014">
    <property type="protein sequence ID" value="MBC8601640.1"/>
    <property type="molecule type" value="Genomic_DNA"/>
</dbReference>
<dbReference type="GO" id="GO:0005886">
    <property type="term" value="C:plasma membrane"/>
    <property type="evidence" value="ECO:0007669"/>
    <property type="project" value="TreeGrafter"/>
</dbReference>
<evidence type="ECO:0000259" key="3">
    <source>
        <dbReference type="Pfam" id="PF05170"/>
    </source>
</evidence>
<evidence type="ECO:0000313" key="4">
    <source>
        <dbReference type="EMBL" id="MBC8601640.1"/>
    </source>
</evidence>
<sequence length="1108" mass="124001">MKRKKKILTIIAIIAVTLIFILPAIGFSILNWGVLPPEKLTPLVVEQTNKFLDAHLDCERVELTFFETYPYLGIKLTNGHLISHTAEDSTAHEEELAVSSDSLLSFNRATVSLQPLDYLFGGKITIKNFSLDHPRFYGFVNKDGRANWDIYQSEADSAETDADKKPLPPIDLQRVRIRGGHFTYDDRQADLFAEVNGFFMRLDGSLAGGANTLDFETGCSSILFSNPAYTLKNDLALRLKSRLVLADHYNSIMLKDAELMVNNLPFTADGAIRNFPEDRRTRIDMDMGLKISDMNDLLKFIPDAYFQDRDKILAEGSVILEGNIHGFLADSIIPNINLCCKIENGSYHVKGVKQGIDTLAMDLDIHLNGPYPDSSFISLEQLNMKGLNTALDIQAKVNNLFRNPAVNAKMKGQVDFTKMGQEFLNPDTLLVEGVMDADFSATFTVDDLLESRFGKIHGSGKLSIDKLKAFSQPLGMDIFISDAYLAIDTTHQKSRYLEAQELMRMTMGIDSLNIKYKDEISTNISKLEMLAQTSPVIDTTAVIPMTGRLAFEHLRTRMPDSVWMVAGRTELKGGIKSSASDKQIPTAAAVISVDTLKYISVPLRTGLALTESRFTIEALPYRDARRQQMANRQQRIPTGRQRGQQTVRRRDSTDRKTANDSTDISDQLLRKWEARGSISFKQMRGFSRLFPLPMWMEQTTMKFNTNDITLTDARLHLGKSDLTLNGEVSQIRRAMLRGGKLKGNFKLSSDYIDCNQLMQAINSGMQYAAGNSDLALLSDESIAGLDATKMQDSISQAEIDTTGQLFVLPAFLDMALHTDAKRIDFKDLELENVTGEIVLRDQSINLSKLNMESNMGHGNLTMVYTARNEEEATAGFDLDMENVQVERLIALFPSIDTLVPMLRSFEGVLGCEVTATCKIDSTMSLVMPSINSSCYLHGNNMVLLDGETFAEISKTLMFKNKKRNVIDSIAVDLAIKDNKIEVFPFLVEMDRYRVAVGGTHNLDMTFNYHVSVLKSPVPFKLGIDITGNLDDFKYKITKCKYKDIFKPAKQAELDSTRKNIRKDIRDAIRKQIEEAAPELGKNLALARTETKKEAGEIQESPASFQEGN</sequence>
<keyword evidence="7" id="KW-1185">Reference proteome</keyword>
<gene>
    <name evidence="5" type="ORF">DWU89_08045</name>
    <name evidence="4" type="ORF">H8784_07870</name>
</gene>
<protein>
    <submittedName>
        <fullName evidence="5">AsmA family protein</fullName>
    </submittedName>
</protein>
<feature type="transmembrane region" description="Helical" evidence="2">
    <location>
        <begin position="7"/>
        <end position="34"/>
    </location>
</feature>
<dbReference type="RefSeq" id="WP_115499133.1">
    <property type="nucleotide sequence ID" value="NZ_JACRTI010000014.1"/>
</dbReference>
<evidence type="ECO:0000313" key="6">
    <source>
        <dbReference type="Proteomes" id="UP000256321"/>
    </source>
</evidence>
<reference evidence="5 6" key="1">
    <citation type="submission" date="2018-07" db="EMBL/GenBank/DDBJ databases">
        <title>Parabacteroides acidifaciens nov. sp., isolated from human feces.</title>
        <authorList>
            <person name="Wang Y.J."/>
        </authorList>
    </citation>
    <scope>NUCLEOTIDE SEQUENCE [LARGE SCALE GENOMIC DNA]</scope>
    <source>
        <strain evidence="5 6">426-9</strain>
    </source>
</reference>
<dbReference type="AlphaFoldDB" id="A0A3D8HF77"/>
<dbReference type="PANTHER" id="PTHR30441:SF8">
    <property type="entry name" value="DUF748 DOMAIN-CONTAINING PROTEIN"/>
    <property type="match status" value="1"/>
</dbReference>
<name>A0A3D8HF77_9BACT</name>
<evidence type="ECO:0000256" key="2">
    <source>
        <dbReference type="SAM" id="Phobius"/>
    </source>
</evidence>
<proteinExistence type="predicted"/>
<evidence type="ECO:0000313" key="5">
    <source>
        <dbReference type="EMBL" id="RDU49629.1"/>
    </source>
</evidence>
<accession>A0A3D8HF77</accession>
<keyword evidence="2" id="KW-1133">Transmembrane helix</keyword>
<evidence type="ECO:0000313" key="7">
    <source>
        <dbReference type="Proteomes" id="UP000629596"/>
    </source>
</evidence>
<dbReference type="Proteomes" id="UP000256321">
    <property type="component" value="Unassembled WGS sequence"/>
</dbReference>
<comment type="caution">
    <text evidence="5">The sequence shown here is derived from an EMBL/GenBank/DDBJ whole genome shotgun (WGS) entry which is preliminary data.</text>
</comment>
<evidence type="ECO:0000256" key="1">
    <source>
        <dbReference type="SAM" id="MobiDB-lite"/>
    </source>
</evidence>
<reference evidence="4 7" key="2">
    <citation type="submission" date="2020-08" db="EMBL/GenBank/DDBJ databases">
        <title>Genome public.</title>
        <authorList>
            <person name="Liu C."/>
            <person name="Sun Q."/>
        </authorList>
    </citation>
    <scope>NUCLEOTIDE SEQUENCE [LARGE SCALE GENOMIC DNA]</scope>
    <source>
        <strain evidence="4 7">426_9</strain>
    </source>
</reference>